<dbReference type="AlphaFoldDB" id="A0A0F9RXI9"/>
<evidence type="ECO:0000313" key="2">
    <source>
        <dbReference type="EMBL" id="KKN61160.1"/>
    </source>
</evidence>
<feature type="transmembrane region" description="Helical" evidence="1">
    <location>
        <begin position="7"/>
        <end position="25"/>
    </location>
</feature>
<feature type="transmembrane region" description="Helical" evidence="1">
    <location>
        <begin position="61"/>
        <end position="78"/>
    </location>
</feature>
<name>A0A0F9RXI9_9ZZZZ</name>
<dbReference type="Pfam" id="PF13398">
    <property type="entry name" value="Peptidase_M50B"/>
    <property type="match status" value="1"/>
</dbReference>
<feature type="transmembrane region" description="Helical" evidence="1">
    <location>
        <begin position="124"/>
        <end position="143"/>
    </location>
</feature>
<accession>A0A0F9RXI9</accession>
<keyword evidence="1" id="KW-0812">Transmembrane</keyword>
<feature type="transmembrane region" description="Helical" evidence="1">
    <location>
        <begin position="31"/>
        <end position="49"/>
    </location>
</feature>
<proteinExistence type="predicted"/>
<protein>
    <recommendedName>
        <fullName evidence="3">Peptidase M50 domain-containing protein</fullName>
    </recommendedName>
</protein>
<gene>
    <name evidence="2" type="ORF">LCGC14_0524550</name>
</gene>
<feature type="transmembrane region" description="Helical" evidence="1">
    <location>
        <begin position="155"/>
        <end position="182"/>
    </location>
</feature>
<keyword evidence="1" id="KW-0472">Membrane</keyword>
<reference evidence="2" key="1">
    <citation type="journal article" date="2015" name="Nature">
        <title>Complex archaea that bridge the gap between prokaryotes and eukaryotes.</title>
        <authorList>
            <person name="Spang A."/>
            <person name="Saw J.H."/>
            <person name="Jorgensen S.L."/>
            <person name="Zaremba-Niedzwiedzka K."/>
            <person name="Martijn J."/>
            <person name="Lind A.E."/>
            <person name="van Eijk R."/>
            <person name="Schleper C."/>
            <person name="Guy L."/>
            <person name="Ettema T.J."/>
        </authorList>
    </citation>
    <scope>NUCLEOTIDE SEQUENCE</scope>
</reference>
<organism evidence="2">
    <name type="scientific">marine sediment metagenome</name>
    <dbReference type="NCBI Taxonomy" id="412755"/>
    <lineage>
        <taxon>unclassified sequences</taxon>
        <taxon>metagenomes</taxon>
        <taxon>ecological metagenomes</taxon>
    </lineage>
</organism>
<feature type="transmembrane region" description="Helical" evidence="1">
    <location>
        <begin position="204"/>
        <end position="226"/>
    </location>
</feature>
<comment type="caution">
    <text evidence="2">The sequence shown here is derived from an EMBL/GenBank/DDBJ whole genome shotgun (WGS) entry which is preliminary data.</text>
</comment>
<sequence length="242" mass="27814">MIRRDPLVIFYLIIGVILPAILSLIVENVILKYIFMVFALSFFSILFFYDVFKIIEKNDIVIYLSLMLFCGLVIPWYFSLIHELSHAITAIINGIEISGIEMNYPMGGVTHLEKETNFIGRENVAILIFISGSLGSSLTAFILNRIAYKKITFSVFFPLFIITSLRIVFELLGWIIGVNYFIEGLSDNGFDPVGFLYYSQIDPVFLLILLIVSLIVILGWFIFNLIKRIREERNTIKKSIKK</sequence>
<evidence type="ECO:0008006" key="3">
    <source>
        <dbReference type="Google" id="ProtNLM"/>
    </source>
</evidence>
<dbReference type="InterPro" id="IPR049500">
    <property type="entry name" value="Peptidase_M50B-like"/>
</dbReference>
<keyword evidence="1" id="KW-1133">Transmembrane helix</keyword>
<dbReference type="EMBL" id="LAZR01000668">
    <property type="protein sequence ID" value="KKN61160.1"/>
    <property type="molecule type" value="Genomic_DNA"/>
</dbReference>
<evidence type="ECO:0000256" key="1">
    <source>
        <dbReference type="SAM" id="Phobius"/>
    </source>
</evidence>